<dbReference type="CDD" id="cd22212">
    <property type="entry name" value="NDFIP-like"/>
    <property type="match status" value="1"/>
</dbReference>
<accession>A0A9W9B0Q8</accession>
<organism evidence="7 8">
    <name type="scientific">Lentinula lateritia</name>
    <dbReference type="NCBI Taxonomy" id="40482"/>
    <lineage>
        <taxon>Eukaryota</taxon>
        <taxon>Fungi</taxon>
        <taxon>Dikarya</taxon>
        <taxon>Basidiomycota</taxon>
        <taxon>Agaricomycotina</taxon>
        <taxon>Agaricomycetes</taxon>
        <taxon>Agaricomycetidae</taxon>
        <taxon>Agaricales</taxon>
        <taxon>Marasmiineae</taxon>
        <taxon>Omphalotaceae</taxon>
        <taxon>Lentinula</taxon>
    </lineage>
</organism>
<dbReference type="InterPro" id="IPR019325">
    <property type="entry name" value="NEDD4/Bsd2"/>
</dbReference>
<dbReference type="GO" id="GO:0031398">
    <property type="term" value="P:positive regulation of protein ubiquitination"/>
    <property type="evidence" value="ECO:0007669"/>
    <property type="project" value="TreeGrafter"/>
</dbReference>
<feature type="compositionally biased region" description="Low complexity" evidence="5">
    <location>
        <begin position="304"/>
        <end position="316"/>
    </location>
</feature>
<keyword evidence="2 6" id="KW-0812">Transmembrane</keyword>
<dbReference type="PANTHER" id="PTHR13396">
    <property type="entry name" value="NEDD4 FAMILY INTERACTING PROTEIN 1/2"/>
    <property type="match status" value="1"/>
</dbReference>
<evidence type="ECO:0000313" key="8">
    <source>
        <dbReference type="Proteomes" id="UP001150238"/>
    </source>
</evidence>
<comment type="caution">
    <text evidence="7">The sequence shown here is derived from an EMBL/GenBank/DDBJ whole genome shotgun (WGS) entry which is preliminary data.</text>
</comment>
<evidence type="ECO:0000256" key="1">
    <source>
        <dbReference type="ARBA" id="ARBA00004141"/>
    </source>
</evidence>
<dbReference type="AlphaFoldDB" id="A0A9W9B0Q8"/>
<feature type="transmembrane region" description="Helical" evidence="6">
    <location>
        <begin position="272"/>
        <end position="293"/>
    </location>
</feature>
<reference evidence="7" key="2">
    <citation type="journal article" date="2023" name="Proc. Natl. Acad. Sci. U.S.A.">
        <title>A global phylogenomic analysis of the shiitake genus Lentinula.</title>
        <authorList>
            <person name="Sierra-Patev S."/>
            <person name="Min B."/>
            <person name="Naranjo-Ortiz M."/>
            <person name="Looney B."/>
            <person name="Konkel Z."/>
            <person name="Slot J.C."/>
            <person name="Sakamoto Y."/>
            <person name="Steenwyk J.L."/>
            <person name="Rokas A."/>
            <person name="Carro J."/>
            <person name="Camarero S."/>
            <person name="Ferreira P."/>
            <person name="Molpeceres G."/>
            <person name="Ruiz-Duenas F.J."/>
            <person name="Serrano A."/>
            <person name="Henrissat B."/>
            <person name="Drula E."/>
            <person name="Hughes K.W."/>
            <person name="Mata J.L."/>
            <person name="Ishikawa N.K."/>
            <person name="Vargas-Isla R."/>
            <person name="Ushijima S."/>
            <person name="Smith C.A."/>
            <person name="Donoghue J."/>
            <person name="Ahrendt S."/>
            <person name="Andreopoulos W."/>
            <person name="He G."/>
            <person name="LaButti K."/>
            <person name="Lipzen A."/>
            <person name="Ng V."/>
            <person name="Riley R."/>
            <person name="Sandor L."/>
            <person name="Barry K."/>
            <person name="Martinez A.T."/>
            <person name="Xiao Y."/>
            <person name="Gibbons J.G."/>
            <person name="Terashima K."/>
            <person name="Grigoriev I.V."/>
            <person name="Hibbett D."/>
        </authorList>
    </citation>
    <scope>NUCLEOTIDE SEQUENCE</scope>
    <source>
        <strain evidence="7">Sp2 HRB7682 ss15</strain>
    </source>
</reference>
<evidence type="ECO:0000256" key="4">
    <source>
        <dbReference type="ARBA" id="ARBA00023136"/>
    </source>
</evidence>
<dbReference type="GO" id="GO:0005794">
    <property type="term" value="C:Golgi apparatus"/>
    <property type="evidence" value="ECO:0007669"/>
    <property type="project" value="TreeGrafter"/>
</dbReference>
<sequence length="421" mass="45216">MPARYTALPSHEEVNSRELADAFGSEDEDEMTTFQNHRTPQFRDNMDVEAYAGLPPATPSAVPGTYDFERDYPRHYVGGGSDNDGVFANVMAKPAPVSESRIVRDPNGNIHLVPEENQKEPPPSYAAAQADAVPAYWETTVHAPALAGGGEGADGTMLIDDLPSGSVWVFFVNLIISFFFQFVGFLLTFILHTSHAAKYGSRAGLGLTLIQYGFYSRSASVAGWNVDGNGDGVEIIPTDRTDPPIPSSLLNDTGIVDPSEQEVVPGVSSRDWLSFLLMTVGWFLLLSSTISFWRVKRWESSIRSSTSSTATSAPRSNEQSTPNSQFLTQAELENDVVMRRNLASVFGINFDDEEQTAQEAIIANGGGGTLGGGAVGGGVFGWGANAGRLLVDENGHAIVIPGQEALEEARLARDLRAAGLL</sequence>
<evidence type="ECO:0000313" key="7">
    <source>
        <dbReference type="EMBL" id="KAJ4495148.1"/>
    </source>
</evidence>
<dbReference type="Proteomes" id="UP001150238">
    <property type="component" value="Unassembled WGS sequence"/>
</dbReference>
<keyword evidence="3 6" id="KW-1133">Transmembrane helix</keyword>
<evidence type="ECO:0000256" key="3">
    <source>
        <dbReference type="ARBA" id="ARBA00022989"/>
    </source>
</evidence>
<gene>
    <name evidence="7" type="ORF">C8J55DRAFT_113641</name>
</gene>
<dbReference type="GO" id="GO:0005783">
    <property type="term" value="C:endoplasmic reticulum"/>
    <property type="evidence" value="ECO:0007669"/>
    <property type="project" value="TreeGrafter"/>
</dbReference>
<dbReference type="GO" id="GO:0048471">
    <property type="term" value="C:perinuclear region of cytoplasm"/>
    <property type="evidence" value="ECO:0007669"/>
    <property type="project" value="TreeGrafter"/>
</dbReference>
<keyword evidence="4 6" id="KW-0472">Membrane</keyword>
<evidence type="ECO:0000256" key="5">
    <source>
        <dbReference type="SAM" id="MobiDB-lite"/>
    </source>
</evidence>
<dbReference type="GO" id="GO:0006511">
    <property type="term" value="P:ubiquitin-dependent protein catabolic process"/>
    <property type="evidence" value="ECO:0007669"/>
    <property type="project" value="TreeGrafter"/>
</dbReference>
<evidence type="ECO:0000256" key="6">
    <source>
        <dbReference type="SAM" id="Phobius"/>
    </source>
</evidence>
<dbReference type="GO" id="GO:0016020">
    <property type="term" value="C:membrane"/>
    <property type="evidence" value="ECO:0007669"/>
    <property type="project" value="UniProtKB-SubCell"/>
</dbReference>
<comment type="subcellular location">
    <subcellularLocation>
        <location evidence="1">Membrane</location>
        <topology evidence="1">Multi-pass membrane protein</topology>
    </subcellularLocation>
</comment>
<protein>
    <recommendedName>
        <fullName evidence="9">Metal homeostatis protein bsd2</fullName>
    </recommendedName>
</protein>
<name>A0A9W9B0Q8_9AGAR</name>
<dbReference type="PANTHER" id="PTHR13396:SF5">
    <property type="entry name" value="NEDD4 FAMILY INTERACTING PROTEIN"/>
    <property type="match status" value="1"/>
</dbReference>
<dbReference type="GO" id="GO:0007034">
    <property type="term" value="P:vacuolar transport"/>
    <property type="evidence" value="ECO:0007669"/>
    <property type="project" value="InterPro"/>
</dbReference>
<feature type="region of interest" description="Disordered" evidence="5">
    <location>
        <begin position="304"/>
        <end position="325"/>
    </location>
</feature>
<dbReference type="Pfam" id="PF10176">
    <property type="entry name" value="NEDD4_Bsd2"/>
    <property type="match status" value="1"/>
</dbReference>
<dbReference type="GO" id="GO:0030001">
    <property type="term" value="P:metal ion transport"/>
    <property type="evidence" value="ECO:0007669"/>
    <property type="project" value="InterPro"/>
</dbReference>
<evidence type="ECO:0008006" key="9">
    <source>
        <dbReference type="Google" id="ProtNLM"/>
    </source>
</evidence>
<feature type="transmembrane region" description="Helical" evidence="6">
    <location>
        <begin position="167"/>
        <end position="191"/>
    </location>
</feature>
<evidence type="ECO:0000256" key="2">
    <source>
        <dbReference type="ARBA" id="ARBA00022692"/>
    </source>
</evidence>
<reference evidence="7" key="1">
    <citation type="submission" date="2022-08" db="EMBL/GenBank/DDBJ databases">
        <authorList>
            <consortium name="DOE Joint Genome Institute"/>
            <person name="Min B."/>
            <person name="Riley R."/>
            <person name="Sierra-Patev S."/>
            <person name="Naranjo-Ortiz M."/>
            <person name="Looney B."/>
            <person name="Konkel Z."/>
            <person name="Slot J.C."/>
            <person name="Sakamoto Y."/>
            <person name="Steenwyk J.L."/>
            <person name="Rokas A."/>
            <person name="Carro J."/>
            <person name="Camarero S."/>
            <person name="Ferreira P."/>
            <person name="Molpeceres G."/>
            <person name="Ruiz-Duenas F.J."/>
            <person name="Serrano A."/>
            <person name="Henrissat B."/>
            <person name="Drula E."/>
            <person name="Hughes K.W."/>
            <person name="Mata J.L."/>
            <person name="Ishikawa N.K."/>
            <person name="Vargas-Isla R."/>
            <person name="Ushijima S."/>
            <person name="Smith C.A."/>
            <person name="Ahrendt S."/>
            <person name="Andreopoulos W."/>
            <person name="He G."/>
            <person name="Labutti K."/>
            <person name="Lipzen A."/>
            <person name="Ng V."/>
            <person name="Sandor L."/>
            <person name="Barry K."/>
            <person name="Martinez A.T."/>
            <person name="Xiao Y."/>
            <person name="Gibbons J.G."/>
            <person name="Terashima K."/>
            <person name="Hibbett D.S."/>
            <person name="Grigoriev I.V."/>
        </authorList>
    </citation>
    <scope>NUCLEOTIDE SEQUENCE</scope>
    <source>
        <strain evidence="7">Sp2 HRB7682 ss15</strain>
    </source>
</reference>
<proteinExistence type="predicted"/>
<dbReference type="EMBL" id="JANVFS010000002">
    <property type="protein sequence ID" value="KAJ4495148.1"/>
    <property type="molecule type" value="Genomic_DNA"/>
</dbReference>